<dbReference type="AlphaFoldDB" id="A0A498HWQ7"/>
<gene>
    <name evidence="1" type="ORF">DVH24_029961</name>
</gene>
<proteinExistence type="predicted"/>
<evidence type="ECO:0000313" key="1">
    <source>
        <dbReference type="EMBL" id="RXH75240.1"/>
    </source>
</evidence>
<keyword evidence="2" id="KW-1185">Reference proteome</keyword>
<sequence length="151" mass="17422">MSKRSTNASTNDGIKQKQNNSDTQYNLLVKYVISKIVKVLFRLKLIHFFIELHGLNISAVLADQLLCNMLSKMSIMIKHITLHILKKMVHGSDQKRKQVVIEKIFDDENHNLINKGQAFFQKNRIDYPAILFFPVVSASLQAIYTEADKYL</sequence>
<protein>
    <submittedName>
        <fullName evidence="1">Uncharacterized protein</fullName>
    </submittedName>
</protein>
<evidence type="ECO:0000313" key="2">
    <source>
        <dbReference type="Proteomes" id="UP000290289"/>
    </source>
</evidence>
<comment type="caution">
    <text evidence="1">The sequence shown here is derived from an EMBL/GenBank/DDBJ whole genome shotgun (WGS) entry which is preliminary data.</text>
</comment>
<organism evidence="1 2">
    <name type="scientific">Malus domestica</name>
    <name type="common">Apple</name>
    <name type="synonym">Pyrus malus</name>
    <dbReference type="NCBI Taxonomy" id="3750"/>
    <lineage>
        <taxon>Eukaryota</taxon>
        <taxon>Viridiplantae</taxon>
        <taxon>Streptophyta</taxon>
        <taxon>Embryophyta</taxon>
        <taxon>Tracheophyta</taxon>
        <taxon>Spermatophyta</taxon>
        <taxon>Magnoliopsida</taxon>
        <taxon>eudicotyledons</taxon>
        <taxon>Gunneridae</taxon>
        <taxon>Pentapetalae</taxon>
        <taxon>rosids</taxon>
        <taxon>fabids</taxon>
        <taxon>Rosales</taxon>
        <taxon>Rosaceae</taxon>
        <taxon>Amygdaloideae</taxon>
        <taxon>Maleae</taxon>
        <taxon>Malus</taxon>
    </lineage>
</organism>
<name>A0A498HWQ7_MALDO</name>
<reference evidence="1 2" key="1">
    <citation type="submission" date="2018-10" db="EMBL/GenBank/DDBJ databases">
        <title>A high-quality apple genome assembly.</title>
        <authorList>
            <person name="Hu J."/>
        </authorList>
    </citation>
    <scope>NUCLEOTIDE SEQUENCE [LARGE SCALE GENOMIC DNA]</scope>
    <source>
        <strain evidence="2">cv. HFTH1</strain>
        <tissue evidence="1">Young leaf</tissue>
    </source>
</reference>
<dbReference type="EMBL" id="RDQH01000341">
    <property type="protein sequence ID" value="RXH75240.1"/>
    <property type="molecule type" value="Genomic_DNA"/>
</dbReference>
<dbReference type="Proteomes" id="UP000290289">
    <property type="component" value="Chromosome 15"/>
</dbReference>
<accession>A0A498HWQ7</accession>